<dbReference type="OrthoDB" id="1629754at2"/>
<evidence type="ECO:0000313" key="1">
    <source>
        <dbReference type="EMBL" id="QCP36399.1"/>
    </source>
</evidence>
<dbReference type="KEGG" id="arf:AR1Y2_2945"/>
<dbReference type="EMBL" id="CP040058">
    <property type="protein sequence ID" value="QCP36399.1"/>
    <property type="molecule type" value="Genomic_DNA"/>
</dbReference>
<gene>
    <name evidence="1" type="ORF">AR1Y2_2945</name>
</gene>
<accession>A0A4P8IMJ8</accession>
<organism evidence="1 2">
    <name type="scientific">Anaerostipes rhamnosivorans</name>
    <dbReference type="NCBI Taxonomy" id="1229621"/>
    <lineage>
        <taxon>Bacteria</taxon>
        <taxon>Bacillati</taxon>
        <taxon>Bacillota</taxon>
        <taxon>Clostridia</taxon>
        <taxon>Lachnospirales</taxon>
        <taxon>Lachnospiraceae</taxon>
        <taxon>Anaerostipes</taxon>
    </lineage>
</organism>
<dbReference type="InterPro" id="IPR018755">
    <property type="entry name" value="Phage_Mu_Gp48"/>
</dbReference>
<sequence length="189" mass="22053">MHNKTELMDNILTSPEAQKIIEFVSPVYGDAYTGLHLFNCIGRVLDELDVFPDHFKDQIFVQTADLWSLDYWEKQYGIVPGQNVSEEERKRNLLEKMGRRFNNPKRIEDVLTSMLGYEVEVKENTDVNTFSVLVKGYVSDLEPAKVFIDRVKPAHLVYEIKVSEIIEAVVHIYYGLYISEHEYYQVQVL</sequence>
<dbReference type="Pfam" id="PF10076">
    <property type="entry name" value="Phage_Mu_Gp48"/>
    <property type="match status" value="1"/>
</dbReference>
<dbReference type="AlphaFoldDB" id="A0A4P8IMJ8"/>
<keyword evidence="2" id="KW-1185">Reference proteome</keyword>
<reference evidence="1 2" key="1">
    <citation type="submission" date="2019-05" db="EMBL/GenBank/DDBJ databases">
        <title>Complete genome sequencing of Anaerostipes rhamnosivorans.</title>
        <authorList>
            <person name="Bui T.P.N."/>
            <person name="de Vos W.M."/>
        </authorList>
    </citation>
    <scope>NUCLEOTIDE SEQUENCE [LARGE SCALE GENOMIC DNA]</scope>
    <source>
        <strain evidence="1 2">1y2</strain>
    </source>
</reference>
<name>A0A4P8IMJ8_9FIRM</name>
<proteinExistence type="predicted"/>
<evidence type="ECO:0000313" key="2">
    <source>
        <dbReference type="Proteomes" id="UP000298653"/>
    </source>
</evidence>
<dbReference type="RefSeq" id="WP_137329637.1">
    <property type="nucleotide sequence ID" value="NZ_CP040058.1"/>
</dbReference>
<dbReference type="Proteomes" id="UP000298653">
    <property type="component" value="Chromosome"/>
</dbReference>
<protein>
    <submittedName>
        <fullName evidence="1">Phage-like element pbsx protein xkdT</fullName>
    </submittedName>
</protein>